<dbReference type="CDD" id="cd08336">
    <property type="entry name" value="DED_FADD"/>
    <property type="match status" value="1"/>
</dbReference>
<dbReference type="SMART" id="SM00031">
    <property type="entry name" value="DED"/>
    <property type="match status" value="1"/>
</dbReference>
<evidence type="ECO:0000256" key="3">
    <source>
        <dbReference type="ARBA" id="ARBA00022553"/>
    </source>
</evidence>
<reference evidence="15" key="2">
    <citation type="submission" date="2025-09" db="UniProtKB">
        <authorList>
            <consortium name="Ensembl"/>
        </authorList>
    </citation>
    <scope>IDENTIFICATION</scope>
</reference>
<dbReference type="CTD" id="8772"/>
<evidence type="ECO:0000256" key="5">
    <source>
        <dbReference type="ARBA" id="ARBA00022703"/>
    </source>
</evidence>
<dbReference type="SUPFAM" id="SSF47986">
    <property type="entry name" value="DEATH domain"/>
    <property type="match status" value="1"/>
</dbReference>
<accession>A0A8C4PAK2</accession>
<keyword evidence="5" id="KW-0053">Apoptosis</keyword>
<evidence type="ECO:0000259" key="13">
    <source>
        <dbReference type="PROSITE" id="PS50017"/>
    </source>
</evidence>
<protein>
    <recommendedName>
        <fullName evidence="9">FAS-associated death domain protein</fullName>
    </recommendedName>
    <alternativeName>
        <fullName evidence="11">FAS-associating death domain-containing protein</fullName>
    </alternativeName>
    <alternativeName>
        <fullName evidence="10">Fas-associated death domain protein</fullName>
    </alternativeName>
</protein>
<dbReference type="GO" id="GO:0005737">
    <property type="term" value="C:cytoplasm"/>
    <property type="evidence" value="ECO:0007669"/>
    <property type="project" value="UniProtKB-SubCell"/>
</dbReference>
<comment type="function">
    <text evidence="7">Apoptotic adapter molecule that recruits caspases CASP8 or CASP10 to the activated FAS/CD95 or TNFRSF1A/TNFR-1 receptors. The resulting aggregate called the death-inducing signaling complex (DISC) performs CASP8 proteolytic activation. Active CASP8 initiates the subsequent cascade of caspases mediating apoptosis. Involved in interferon-mediated antiviral immune response, playing a role in the positive regulation of interferon signaling.</text>
</comment>
<feature type="domain" description="Death" evidence="13">
    <location>
        <begin position="183"/>
        <end position="267"/>
    </location>
</feature>
<dbReference type="InterPro" id="IPR000488">
    <property type="entry name" value="Death_dom"/>
</dbReference>
<dbReference type="GO" id="GO:0031265">
    <property type="term" value="C:CD95 death-inducing signaling complex"/>
    <property type="evidence" value="ECO:0007669"/>
    <property type="project" value="TreeGrafter"/>
</dbReference>
<dbReference type="SMART" id="SM00005">
    <property type="entry name" value="DEATH"/>
    <property type="match status" value="1"/>
</dbReference>
<evidence type="ECO:0000256" key="6">
    <source>
        <dbReference type="ARBA" id="ARBA00022859"/>
    </source>
</evidence>
<comment type="subunit">
    <text evidence="8">Can self-associate. Component of the AIM2 PANoptosome complex, a multiprotein complex that drives inflammatory cell death (PANoptosis). Component of the death-induced signaling complex (DISC) composed of cell surface receptor FAS/CD95 or TNFRSF1A, adapter protein FADD and the CASP8 protease; recruitment of CASP8 to the complex is required for processing of CASP8 into the p18 and p10 subunits. Interacts (via death domain) with FAS (via death domain). Interacts directly (via DED domain) with NOL3 (via CARD domain); inhibits death-inducing signaling complex (DISC) assembly by inhibiting the increase in FAS-FADD binding induced by FAS activation. Interacts with CFLAR, PEA15 and MBD4. When phosphorylated, part of a complex containing HIPK3 and FAS. May interact with MAVS/IPS1. Interacts with MOCV v-CFLAR protein and PIDD1. Interacts with RIPK1 and TRADD. Interacts with stimulated TNFRSF10B. Interacts with DDX24.</text>
</comment>
<comment type="subcellular location">
    <subcellularLocation>
        <location evidence="1">Cytoplasm</location>
    </subcellularLocation>
</comment>
<evidence type="ECO:0000313" key="15">
    <source>
        <dbReference type="Ensembl" id="ENSDNVP00000018437.1"/>
    </source>
</evidence>
<dbReference type="PROSITE" id="PS50017">
    <property type="entry name" value="DEATH_DOMAIN"/>
    <property type="match status" value="1"/>
</dbReference>
<evidence type="ECO:0000259" key="14">
    <source>
        <dbReference type="PROSITE" id="PS50168"/>
    </source>
</evidence>
<dbReference type="PANTHER" id="PTHR15077">
    <property type="entry name" value="FAS-ASSOCIATING DEATH DOMAIN-CONTAINING PROTEIN FADD"/>
    <property type="match status" value="1"/>
</dbReference>
<dbReference type="GO" id="GO:0097191">
    <property type="term" value="P:extrinsic apoptotic signaling pathway"/>
    <property type="evidence" value="ECO:0007669"/>
    <property type="project" value="TreeGrafter"/>
</dbReference>
<dbReference type="AlphaFoldDB" id="A0A8C4PAK2"/>
<dbReference type="PANTHER" id="PTHR15077:SF10">
    <property type="entry name" value="FAS-ASSOCIATED DEATH DOMAIN PROTEIN"/>
    <property type="match status" value="1"/>
</dbReference>
<dbReference type="InterPro" id="IPR011029">
    <property type="entry name" value="DEATH-like_dom_sf"/>
</dbReference>
<dbReference type="FunFam" id="1.10.533.10:FF:000062">
    <property type="entry name" value="Fas-associated via death domain"/>
    <property type="match status" value="1"/>
</dbReference>
<name>A0A8C4PAK2_DRONO</name>
<dbReference type="CDD" id="cd08306">
    <property type="entry name" value="Death_FADD"/>
    <property type="match status" value="1"/>
</dbReference>
<dbReference type="RefSeq" id="XP_025950329.1">
    <property type="nucleotide sequence ID" value="XM_026094544.2"/>
</dbReference>
<dbReference type="FunFam" id="1.10.533.10:FF:000059">
    <property type="entry name" value="Fas-associated via death domain"/>
    <property type="match status" value="1"/>
</dbReference>
<proteinExistence type="predicted"/>
<dbReference type="GeneID" id="112979977"/>
<dbReference type="GO" id="GO:0045087">
    <property type="term" value="P:innate immune response"/>
    <property type="evidence" value="ECO:0007669"/>
    <property type="project" value="UniProtKB-KW"/>
</dbReference>
<feature type="domain" description="DED" evidence="14">
    <location>
        <begin position="84"/>
        <end position="162"/>
    </location>
</feature>
<evidence type="ECO:0000256" key="11">
    <source>
        <dbReference type="ARBA" id="ARBA00075696"/>
    </source>
</evidence>
<reference evidence="15" key="1">
    <citation type="submission" date="2025-08" db="UniProtKB">
        <authorList>
            <consortium name="Ensembl"/>
        </authorList>
    </citation>
    <scope>IDENTIFICATION</scope>
</reference>
<evidence type="ECO:0000256" key="8">
    <source>
        <dbReference type="ARBA" id="ARBA00066149"/>
    </source>
</evidence>
<keyword evidence="2" id="KW-0963">Cytoplasm</keyword>
<dbReference type="GO" id="GO:0005123">
    <property type="term" value="F:death receptor binding"/>
    <property type="evidence" value="ECO:0007669"/>
    <property type="project" value="TreeGrafter"/>
</dbReference>
<evidence type="ECO:0000256" key="1">
    <source>
        <dbReference type="ARBA" id="ARBA00004496"/>
    </source>
</evidence>
<dbReference type="InterPro" id="IPR001875">
    <property type="entry name" value="DED_dom"/>
</dbReference>
<evidence type="ECO:0000256" key="7">
    <source>
        <dbReference type="ARBA" id="ARBA00059068"/>
    </source>
</evidence>
<dbReference type="Pfam" id="PF01335">
    <property type="entry name" value="DED"/>
    <property type="match status" value="1"/>
</dbReference>
<dbReference type="PROSITE" id="PS50168">
    <property type="entry name" value="DED"/>
    <property type="match status" value="1"/>
</dbReference>
<dbReference type="Pfam" id="PF00531">
    <property type="entry name" value="Death"/>
    <property type="match status" value="1"/>
</dbReference>
<organism evidence="15 16">
    <name type="scientific">Dromaius novaehollandiae</name>
    <name type="common">Emu</name>
    <dbReference type="NCBI Taxonomy" id="8790"/>
    <lineage>
        <taxon>Eukaryota</taxon>
        <taxon>Metazoa</taxon>
        <taxon>Chordata</taxon>
        <taxon>Craniata</taxon>
        <taxon>Vertebrata</taxon>
        <taxon>Euteleostomi</taxon>
        <taxon>Archelosauria</taxon>
        <taxon>Archosauria</taxon>
        <taxon>Dinosauria</taxon>
        <taxon>Saurischia</taxon>
        <taxon>Theropoda</taxon>
        <taxon>Coelurosauria</taxon>
        <taxon>Aves</taxon>
        <taxon>Palaeognathae</taxon>
        <taxon>Casuariiformes</taxon>
        <taxon>Dromaiidae</taxon>
        <taxon>Dromaius</taxon>
    </lineage>
</organism>
<evidence type="ECO:0000256" key="12">
    <source>
        <dbReference type="SAM" id="MobiDB-lite"/>
    </source>
</evidence>
<evidence type="ECO:0000313" key="16">
    <source>
        <dbReference type="Proteomes" id="UP000694423"/>
    </source>
</evidence>
<dbReference type="InterPro" id="IPR016729">
    <property type="entry name" value="FADD"/>
</dbReference>
<keyword evidence="6" id="KW-0391">Immunity</keyword>
<evidence type="ECO:0000256" key="2">
    <source>
        <dbReference type="ARBA" id="ARBA00022490"/>
    </source>
</evidence>
<dbReference type="GO" id="GO:2001238">
    <property type="term" value="P:positive regulation of extrinsic apoptotic signaling pathway"/>
    <property type="evidence" value="ECO:0007669"/>
    <property type="project" value="UniProtKB-ARBA"/>
</dbReference>
<evidence type="ECO:0000256" key="10">
    <source>
        <dbReference type="ARBA" id="ARBA00071128"/>
    </source>
</evidence>
<evidence type="ECO:0000256" key="4">
    <source>
        <dbReference type="ARBA" id="ARBA00022588"/>
    </source>
</evidence>
<dbReference type="Ensembl" id="ENSDNVT00000022202.1">
    <property type="protein sequence ID" value="ENSDNVP00000018437.1"/>
    <property type="gene ID" value="ENSDNVG00000012894.1"/>
</dbReference>
<gene>
    <name evidence="15" type="primary">FADD</name>
</gene>
<feature type="region of interest" description="Disordered" evidence="12">
    <location>
        <begin position="1"/>
        <end position="66"/>
    </location>
</feature>
<dbReference type="Gene3D" id="1.10.533.10">
    <property type="entry name" value="Death Domain, Fas"/>
    <property type="match status" value="2"/>
</dbReference>
<dbReference type="GO" id="GO:0030674">
    <property type="term" value="F:protein-macromolecule adaptor activity"/>
    <property type="evidence" value="ECO:0007669"/>
    <property type="project" value="UniProtKB-ARBA"/>
</dbReference>
<keyword evidence="3" id="KW-0597">Phosphoprotein</keyword>
<dbReference type="Proteomes" id="UP000694423">
    <property type="component" value="Unplaced"/>
</dbReference>
<dbReference type="KEGG" id="dne:112979977"/>
<keyword evidence="16" id="KW-1185">Reference proteome</keyword>
<dbReference type="GO" id="GO:0045089">
    <property type="term" value="P:positive regulation of innate immune response"/>
    <property type="evidence" value="ECO:0007669"/>
    <property type="project" value="TreeGrafter"/>
</dbReference>
<evidence type="ECO:0000256" key="9">
    <source>
        <dbReference type="ARBA" id="ARBA00069996"/>
    </source>
</evidence>
<sequence>MTSGPAPRSAIAAGRRWREGTGPGRGGTSRPDPAGTPSLPAARGGGSSEQEGAPSPGAREICRPPGLPAGGASWPVAAATAMDPFLTLLHSFSSSLSESELSDLKFLCQDKIGKRKLESVRSGRELFSLLLEQRAIASDNVGFLETMLRTIKREDLMVRLQQFVEGGEVNAAELPDANEKRLQKAAIEVICENVGRDWKMLMRSLAFPEVKIERIVTAHPFNLYEQLIQSLQEWQKWKGKDAKVADLIKGLRDCSMNLVADRVEQKLLQMNTENK</sequence>
<dbReference type="GO" id="GO:0089720">
    <property type="term" value="F:caspase binding"/>
    <property type="evidence" value="ECO:0007669"/>
    <property type="project" value="TreeGrafter"/>
</dbReference>
<keyword evidence="4" id="KW-0399">Innate immunity</keyword>
<dbReference type="OrthoDB" id="100767at2759"/>
<dbReference type="GO" id="GO:0001819">
    <property type="term" value="P:positive regulation of cytokine production"/>
    <property type="evidence" value="ECO:0007669"/>
    <property type="project" value="UniProtKB-ARBA"/>
</dbReference>